<feature type="domain" description="Metallo-beta-lactamase" evidence="8">
    <location>
        <begin position="603"/>
        <end position="775"/>
    </location>
</feature>
<feature type="transmembrane region" description="Helical" evidence="7">
    <location>
        <begin position="114"/>
        <end position="134"/>
    </location>
</feature>
<evidence type="ECO:0000256" key="4">
    <source>
        <dbReference type="ARBA" id="ARBA00022989"/>
    </source>
</evidence>
<dbReference type="Pfam" id="PF03772">
    <property type="entry name" value="Competence"/>
    <property type="match status" value="1"/>
</dbReference>
<dbReference type="Pfam" id="PF00753">
    <property type="entry name" value="Lactamase_B"/>
    <property type="match status" value="1"/>
</dbReference>
<dbReference type="Gene3D" id="3.60.15.10">
    <property type="entry name" value="Ribonuclease Z/Hydroxyacylglutathione hydrolase-like"/>
    <property type="match status" value="1"/>
</dbReference>
<evidence type="ECO:0000259" key="8">
    <source>
        <dbReference type="SMART" id="SM00849"/>
    </source>
</evidence>
<evidence type="ECO:0000313" key="9">
    <source>
        <dbReference type="EMBL" id="ABD10636.1"/>
    </source>
</evidence>
<feature type="compositionally biased region" description="Low complexity" evidence="6">
    <location>
        <begin position="79"/>
        <end position="101"/>
    </location>
</feature>
<comment type="subcellular location">
    <subcellularLocation>
        <location evidence="1">Cell membrane</location>
        <topology evidence="1">Multi-pass membrane protein</topology>
    </subcellularLocation>
</comment>
<dbReference type="OrthoDB" id="7177610at2"/>
<feature type="transmembrane region" description="Helical" evidence="7">
    <location>
        <begin position="480"/>
        <end position="502"/>
    </location>
</feature>
<keyword evidence="4 7" id="KW-1133">Transmembrane helix</keyword>
<feature type="transmembrane region" description="Helical" evidence="7">
    <location>
        <begin position="392"/>
        <end position="411"/>
    </location>
</feature>
<proteinExistence type="predicted"/>
<dbReference type="Proteomes" id="UP000001937">
    <property type="component" value="Chromosome"/>
</dbReference>
<dbReference type="NCBIfam" id="TIGR00360">
    <property type="entry name" value="ComEC_N-term"/>
    <property type="match status" value="1"/>
</dbReference>
<evidence type="ECO:0000256" key="7">
    <source>
        <dbReference type="SAM" id="Phobius"/>
    </source>
</evidence>
<keyword evidence="5 7" id="KW-0472">Membrane</keyword>
<dbReference type="InterPro" id="IPR052159">
    <property type="entry name" value="Competence_DNA_uptake"/>
</dbReference>
<dbReference type="EMBL" id="CP000249">
    <property type="protein sequence ID" value="ABD10636.1"/>
    <property type="molecule type" value="Genomic_DNA"/>
</dbReference>
<dbReference type="InterPro" id="IPR035681">
    <property type="entry name" value="ComA-like_MBL"/>
</dbReference>
<evidence type="ECO:0000256" key="3">
    <source>
        <dbReference type="ARBA" id="ARBA00022692"/>
    </source>
</evidence>
<dbReference type="SMART" id="SM00849">
    <property type="entry name" value="Lactamase_B"/>
    <property type="match status" value="1"/>
</dbReference>
<name>Q2JDK6_FRACC</name>
<feature type="compositionally biased region" description="Gly residues" evidence="6">
    <location>
        <begin position="175"/>
        <end position="187"/>
    </location>
</feature>
<gene>
    <name evidence="9" type="ordered locus">Francci3_1258</name>
</gene>
<dbReference type="STRING" id="106370.Francci3_1258"/>
<feature type="transmembrane region" description="Helical" evidence="7">
    <location>
        <begin position="446"/>
        <end position="468"/>
    </location>
</feature>
<dbReference type="KEGG" id="fra:Francci3_1258"/>
<dbReference type="PANTHER" id="PTHR30619:SF1">
    <property type="entry name" value="RECOMBINATION PROTEIN 2"/>
    <property type="match status" value="1"/>
</dbReference>
<keyword evidence="10" id="KW-1185">Reference proteome</keyword>
<evidence type="ECO:0000256" key="6">
    <source>
        <dbReference type="SAM" id="MobiDB-lite"/>
    </source>
</evidence>
<evidence type="ECO:0000256" key="1">
    <source>
        <dbReference type="ARBA" id="ARBA00004651"/>
    </source>
</evidence>
<feature type="region of interest" description="Disordered" evidence="6">
    <location>
        <begin position="160"/>
        <end position="187"/>
    </location>
</feature>
<sequence length="872" mass="87483">METGLALPERPSGASRPMDARLVGPAVMAWAGAAGAGTWPPSVPLLGAAGAVLVAAPMFLLLQVRPRGGRPTRPGPGGARAEAATGASRPSQSQSQPRSAPLTRGVGRCSGGTVVVLTALVFLAAGFLAGGLAARPRDSGPLADLVRHGRPVTAEVVVTDDPRATSSSTAVRTGTGPGAGEGRGEGGGADRVTFVISVRAERLTASPADLRVRAPMVLLARGGGWGALLPSQHLVVSGRLAEPRVGDTVAAVLFADGPPRTRGGPAMIQRIAGGLRAGLRRAAGGLPEPRRGLLPGLVVGDVSGLDDAVRADFRAAGMSHLTAVSGSNVAIVTASALYLMGWTGRGSRSRAAVGALALVGFVVLARPSASVLRAGAMGLVGLLGLAVGRPRAVLPSLAASVIILILADPALALSVGFALSVLATAGMIVLAPGWRDALARRLPARIAEVLSVAAAAQLACTPVLAWTGGGLSLVAVPANVLAVPAVAPATVLGVLTLVVAAVSPSAAGLLAHLADLPCWWLVTVAGRCADLPAATLPWPTGVMGAGVAAGVAWLVVATLRRRVPRRLVAAALVGLLLARCAVAGRLAPWPPPGWRLVACDVGQGDALVLSAGPGTAVLVDAGPDPALLTRCLSDLGVRRIPVVILSHFHADHVEGLPAVLGRLPVGEVLGSPLGEPVLQWHRVQQWTRRAGVPLRTAVIGSRAQVGAVSWTVLAPRTVLHGTESDPNNASLVLSARVGEVTILLTGDVEPPAQRVLTGSPEDRTALRADVLKVPHHGAADQDATFLAATGARFALISVGTGNSYGHPAPSTLRTLRRSGMAVARTDRDGAVAVVATAAPAGSAESGSLAGAASGSGAGVRVSVVLRRPGGGS</sequence>
<feature type="transmembrane region" description="Helical" evidence="7">
    <location>
        <begin position="417"/>
        <end position="434"/>
    </location>
</feature>
<evidence type="ECO:0000256" key="2">
    <source>
        <dbReference type="ARBA" id="ARBA00022475"/>
    </source>
</evidence>
<feature type="transmembrane region" description="Helical" evidence="7">
    <location>
        <begin position="45"/>
        <end position="64"/>
    </location>
</feature>
<reference evidence="9 10" key="1">
    <citation type="journal article" date="2007" name="Genome Res.">
        <title>Genome characteristics of facultatively symbiotic Frankia sp. strains reflect host range and host plant biogeography.</title>
        <authorList>
            <person name="Normand P."/>
            <person name="Lapierre P."/>
            <person name="Tisa L.S."/>
            <person name="Gogarten J.P."/>
            <person name="Alloisio N."/>
            <person name="Bagnarol E."/>
            <person name="Bassi C.A."/>
            <person name="Berry A.M."/>
            <person name="Bickhart D.M."/>
            <person name="Choisne N."/>
            <person name="Couloux A."/>
            <person name="Cournoyer B."/>
            <person name="Cruveiller S."/>
            <person name="Daubin V."/>
            <person name="Demange N."/>
            <person name="Francino M.P."/>
            <person name="Goltsman E."/>
            <person name="Huang Y."/>
            <person name="Kopp O.R."/>
            <person name="Labarre L."/>
            <person name="Lapidus A."/>
            <person name="Lavire C."/>
            <person name="Marechal J."/>
            <person name="Martinez M."/>
            <person name="Mastronunzio J.E."/>
            <person name="Mullin B.C."/>
            <person name="Niemann J."/>
            <person name="Pujic P."/>
            <person name="Rawnsley T."/>
            <person name="Rouy Z."/>
            <person name="Schenowitz C."/>
            <person name="Sellstedt A."/>
            <person name="Tavares F."/>
            <person name="Tomkins J.P."/>
            <person name="Vallenet D."/>
            <person name="Valverde C."/>
            <person name="Wall L.G."/>
            <person name="Wang Y."/>
            <person name="Medigue C."/>
            <person name="Benson D.R."/>
        </authorList>
    </citation>
    <scope>NUCLEOTIDE SEQUENCE [LARGE SCALE GENOMIC DNA]</scope>
    <source>
        <strain evidence="10">DSM 45818 / CECT 9043 / CcI3</strain>
    </source>
</reference>
<dbReference type="eggNOG" id="COG2333">
    <property type="taxonomic scope" value="Bacteria"/>
</dbReference>
<feature type="region of interest" description="Disordered" evidence="6">
    <location>
        <begin position="66"/>
        <end position="105"/>
    </location>
</feature>
<dbReference type="InterPro" id="IPR004477">
    <property type="entry name" value="ComEC_N"/>
</dbReference>
<protein>
    <submittedName>
        <fullName evidence="9">ComEC/Rec2-related protein</fullName>
    </submittedName>
</protein>
<dbReference type="eggNOG" id="COG0658">
    <property type="taxonomic scope" value="Bacteria"/>
</dbReference>
<keyword evidence="2" id="KW-1003">Cell membrane</keyword>
<dbReference type="AlphaFoldDB" id="Q2JDK6"/>
<dbReference type="InterPro" id="IPR001279">
    <property type="entry name" value="Metallo-B-lactamas"/>
</dbReference>
<dbReference type="GO" id="GO:0005886">
    <property type="term" value="C:plasma membrane"/>
    <property type="evidence" value="ECO:0007669"/>
    <property type="project" value="UniProtKB-SubCell"/>
</dbReference>
<feature type="transmembrane region" description="Helical" evidence="7">
    <location>
        <begin position="321"/>
        <end position="342"/>
    </location>
</feature>
<evidence type="ECO:0000256" key="5">
    <source>
        <dbReference type="ARBA" id="ARBA00023136"/>
    </source>
</evidence>
<dbReference type="SUPFAM" id="SSF56281">
    <property type="entry name" value="Metallo-hydrolase/oxidoreductase"/>
    <property type="match status" value="1"/>
</dbReference>
<evidence type="ECO:0000313" key="10">
    <source>
        <dbReference type="Proteomes" id="UP000001937"/>
    </source>
</evidence>
<dbReference type="InterPro" id="IPR036866">
    <property type="entry name" value="RibonucZ/Hydroxyglut_hydro"/>
</dbReference>
<keyword evidence="3 7" id="KW-0812">Transmembrane</keyword>
<dbReference type="CDD" id="cd07731">
    <property type="entry name" value="ComA-like_MBL-fold"/>
    <property type="match status" value="1"/>
</dbReference>
<feature type="transmembrane region" description="Helical" evidence="7">
    <location>
        <begin position="568"/>
        <end position="587"/>
    </location>
</feature>
<organism evidence="9 10">
    <name type="scientific">Frankia casuarinae (strain DSM 45818 / CECT 9043 / HFP020203 / CcI3)</name>
    <dbReference type="NCBI Taxonomy" id="106370"/>
    <lineage>
        <taxon>Bacteria</taxon>
        <taxon>Bacillati</taxon>
        <taxon>Actinomycetota</taxon>
        <taxon>Actinomycetes</taxon>
        <taxon>Frankiales</taxon>
        <taxon>Frankiaceae</taxon>
        <taxon>Frankia</taxon>
    </lineage>
</organism>
<accession>Q2JDK6</accession>
<feature type="transmembrane region" description="Helical" evidence="7">
    <location>
        <begin position="538"/>
        <end position="556"/>
    </location>
</feature>
<dbReference type="PANTHER" id="PTHR30619">
    <property type="entry name" value="DNA INTERNALIZATION/COMPETENCE PROTEIN COMEC/REC2"/>
    <property type="match status" value="1"/>
</dbReference>
<dbReference type="HOGENOM" id="CLU_010363_4_0_11"/>